<dbReference type="Gene3D" id="2.40.50.100">
    <property type="match status" value="1"/>
</dbReference>
<proteinExistence type="inferred from homology"/>
<protein>
    <submittedName>
        <fullName evidence="6">Efflux RND transporter periplasmic adaptor subunit</fullName>
    </submittedName>
</protein>
<feature type="coiled-coil region" evidence="2">
    <location>
        <begin position="20"/>
        <end position="54"/>
    </location>
</feature>
<dbReference type="InterPro" id="IPR058627">
    <property type="entry name" value="MdtA-like_C"/>
</dbReference>
<dbReference type="Gene3D" id="2.40.420.20">
    <property type="match status" value="1"/>
</dbReference>
<dbReference type="Pfam" id="PF25967">
    <property type="entry name" value="RND-MFP_C"/>
    <property type="match status" value="1"/>
</dbReference>
<comment type="similarity">
    <text evidence="1">Belongs to the membrane fusion protein (MFP) (TC 8.A.1) family.</text>
</comment>
<keyword evidence="2" id="KW-0175">Coiled coil</keyword>
<dbReference type="PANTHER" id="PTHR30469:SF15">
    <property type="entry name" value="HLYD FAMILY OF SECRETION PROTEINS"/>
    <property type="match status" value="1"/>
</dbReference>
<evidence type="ECO:0000313" key="6">
    <source>
        <dbReference type="EMBL" id="MFD3394272.1"/>
    </source>
</evidence>
<feature type="domain" description="Multidrug resistance protein MdtA-like C-terminal permuted SH3" evidence="5">
    <location>
        <begin position="298"/>
        <end position="361"/>
    </location>
</feature>
<dbReference type="Pfam" id="PF25893">
    <property type="entry name" value="HH_CzcB"/>
    <property type="match status" value="1"/>
</dbReference>
<dbReference type="Proteomes" id="UP001598138">
    <property type="component" value="Unassembled WGS sequence"/>
</dbReference>
<evidence type="ECO:0000259" key="3">
    <source>
        <dbReference type="Pfam" id="PF25893"/>
    </source>
</evidence>
<evidence type="ECO:0000259" key="5">
    <source>
        <dbReference type="Pfam" id="PF25967"/>
    </source>
</evidence>
<feature type="domain" description="CzcB-like alpha-helical hairpin" evidence="3">
    <location>
        <begin position="132"/>
        <end position="180"/>
    </location>
</feature>
<sequence length="371" mass="39532">MKKITILLSAIILFAACNKSVDKKTELANLKAEAKEITAKIASLEKELGAAGSESTNSKVIAVAVTPMATTTFKHFVEAQGNVVAENTVLVSPQTGGAIVSLPVVAGQQVSKGQLIATLDNSILTESMEEVKHQLDLAKTLFAKQKTLWDQQIGTEVQYLSAKSNKESLEKRLVTLRAQLGMSRVVAPISGTVEMVRQKAGEMAAPGMPIVQIVNLGNLKIAAKIADSYVGSVKVGDPIVIKFPDINKEITARISLVSKMVNPLTRTFDIEARIPNAGGDLKPNQLAVININDTSKPNALVIDENIIQKTEKGNLVYVAVEENGKKVAKARIVTMGLSYNGQAEIATGLQAGDLVITSGYQDLVDGQAISF</sequence>
<dbReference type="InterPro" id="IPR006143">
    <property type="entry name" value="RND_pump_MFP"/>
</dbReference>
<evidence type="ECO:0000256" key="2">
    <source>
        <dbReference type="SAM" id="Coils"/>
    </source>
</evidence>
<dbReference type="NCBIfam" id="TIGR01730">
    <property type="entry name" value="RND_mfp"/>
    <property type="match status" value="1"/>
</dbReference>
<dbReference type="PANTHER" id="PTHR30469">
    <property type="entry name" value="MULTIDRUG RESISTANCE PROTEIN MDTA"/>
    <property type="match status" value="1"/>
</dbReference>
<dbReference type="SUPFAM" id="SSF111369">
    <property type="entry name" value="HlyD-like secretion proteins"/>
    <property type="match status" value="1"/>
</dbReference>
<evidence type="ECO:0000313" key="7">
    <source>
        <dbReference type="Proteomes" id="UP001598138"/>
    </source>
</evidence>
<dbReference type="EMBL" id="JBBKXZ010000002">
    <property type="protein sequence ID" value="MFD3394272.1"/>
    <property type="molecule type" value="Genomic_DNA"/>
</dbReference>
<evidence type="ECO:0000259" key="4">
    <source>
        <dbReference type="Pfam" id="PF25954"/>
    </source>
</evidence>
<gene>
    <name evidence="6" type="ORF">U0R10_06540</name>
</gene>
<dbReference type="Gene3D" id="1.10.287.470">
    <property type="entry name" value="Helix hairpin bin"/>
    <property type="match status" value="1"/>
</dbReference>
<reference evidence="6 7" key="1">
    <citation type="submission" date="2024-03" db="EMBL/GenBank/DDBJ databases">
        <title>Aquirufa genome sequencing.</title>
        <authorList>
            <person name="Pitt A."/>
            <person name="Hahn M.W."/>
        </authorList>
    </citation>
    <scope>NUCLEOTIDE SEQUENCE [LARGE SCALE GENOMIC DNA]</scope>
    <source>
        <strain evidence="6 7">OSTEICH-129V</strain>
    </source>
</reference>
<name>A0ABW6DBJ0_9BACT</name>
<accession>A0ABW6DBJ0</accession>
<dbReference type="InterPro" id="IPR058648">
    <property type="entry name" value="HH_CzcB-like"/>
</dbReference>
<dbReference type="Gene3D" id="2.40.30.170">
    <property type="match status" value="1"/>
</dbReference>
<dbReference type="Pfam" id="PF25954">
    <property type="entry name" value="Beta-barrel_RND_2"/>
    <property type="match status" value="1"/>
</dbReference>
<comment type="caution">
    <text evidence="6">The sequence shown here is derived from an EMBL/GenBank/DDBJ whole genome shotgun (WGS) entry which is preliminary data.</text>
</comment>
<feature type="domain" description="CusB-like beta-barrel" evidence="4">
    <location>
        <begin position="222"/>
        <end position="293"/>
    </location>
</feature>
<dbReference type="InterPro" id="IPR058792">
    <property type="entry name" value="Beta-barrel_RND_2"/>
</dbReference>
<dbReference type="PROSITE" id="PS51257">
    <property type="entry name" value="PROKAR_LIPOPROTEIN"/>
    <property type="match status" value="1"/>
</dbReference>
<dbReference type="RefSeq" id="WP_377983155.1">
    <property type="nucleotide sequence ID" value="NZ_JBBKXZ010000002.1"/>
</dbReference>
<keyword evidence="7" id="KW-1185">Reference proteome</keyword>
<evidence type="ECO:0000256" key="1">
    <source>
        <dbReference type="ARBA" id="ARBA00009477"/>
    </source>
</evidence>
<organism evidence="6 7">
    <name type="scientific">Aquirufa avitistagni</name>
    <dbReference type="NCBI Taxonomy" id="3104728"/>
    <lineage>
        <taxon>Bacteria</taxon>
        <taxon>Pseudomonadati</taxon>
        <taxon>Bacteroidota</taxon>
        <taxon>Cytophagia</taxon>
        <taxon>Cytophagales</taxon>
        <taxon>Flectobacillaceae</taxon>
        <taxon>Aquirufa</taxon>
    </lineage>
</organism>